<evidence type="ECO:0000256" key="6">
    <source>
        <dbReference type="ARBA" id="ARBA00022801"/>
    </source>
</evidence>
<dbReference type="EC" id="3.1.21.7" evidence="7"/>
<keyword evidence="7" id="KW-0227">DNA damage</keyword>
<feature type="site" description="Interaction with target DNA" evidence="7">
    <location>
        <position position="104"/>
    </location>
</feature>
<keyword evidence="3 7" id="KW-0963">Cytoplasm</keyword>
<protein>
    <recommendedName>
        <fullName evidence="7">Endonuclease V</fullName>
        <ecNumber evidence="7">3.1.21.7</ecNumber>
    </recommendedName>
    <alternativeName>
        <fullName evidence="7">Deoxyinosine 3'endonuclease</fullName>
    </alternativeName>
    <alternativeName>
        <fullName evidence="7">Deoxyribonuclease V</fullName>
        <shortName evidence="7">DNase V</shortName>
    </alternativeName>
</protein>
<comment type="caution">
    <text evidence="8">The sequence shown here is derived from an EMBL/GenBank/DDBJ whole genome shotgun (WGS) entry which is preliminary data.</text>
</comment>
<comment type="similarity">
    <text evidence="7">Belongs to the endonuclease V family.</text>
</comment>
<dbReference type="GO" id="GO:0043737">
    <property type="term" value="F:deoxyribonuclease V activity"/>
    <property type="evidence" value="ECO:0007669"/>
    <property type="project" value="UniProtKB-UniRule"/>
</dbReference>
<dbReference type="GO" id="GO:0003727">
    <property type="term" value="F:single-stranded RNA binding"/>
    <property type="evidence" value="ECO:0007669"/>
    <property type="project" value="TreeGrafter"/>
</dbReference>
<evidence type="ECO:0000256" key="1">
    <source>
        <dbReference type="ARBA" id="ARBA00001835"/>
    </source>
</evidence>
<accession>A0A830G1N4</accession>
<reference evidence="8" key="1">
    <citation type="journal article" date="2014" name="Int. J. Syst. Evol. Microbiol.">
        <title>Complete genome sequence of Corynebacterium casei LMG S-19264T (=DSM 44701T), isolated from a smear-ripened cheese.</title>
        <authorList>
            <consortium name="US DOE Joint Genome Institute (JGI-PGF)"/>
            <person name="Walter F."/>
            <person name="Albersmeier A."/>
            <person name="Kalinowski J."/>
            <person name="Ruckert C."/>
        </authorList>
    </citation>
    <scope>NUCLEOTIDE SEQUENCE</scope>
    <source>
        <strain evidence="8">JCM 16108</strain>
    </source>
</reference>
<keyword evidence="10" id="KW-1185">Reference proteome</keyword>
<feature type="binding site" evidence="7">
    <location>
        <position position="70"/>
    </location>
    <ligand>
        <name>Mg(2+)</name>
        <dbReference type="ChEBI" id="CHEBI:18420"/>
    </ligand>
</feature>
<dbReference type="AlphaFoldDB" id="A0A830G1N4"/>
<dbReference type="OrthoDB" id="7885at2157"/>
<dbReference type="EMBL" id="BMOO01000005">
    <property type="protein sequence ID" value="GGM70797.1"/>
    <property type="molecule type" value="Genomic_DNA"/>
</dbReference>
<dbReference type="PANTHER" id="PTHR28511">
    <property type="entry name" value="ENDONUCLEASE V"/>
    <property type="match status" value="1"/>
</dbReference>
<evidence type="ECO:0000256" key="3">
    <source>
        <dbReference type="ARBA" id="ARBA00022490"/>
    </source>
</evidence>
<sequence>MELARTDYLPDPALDADAMAAMQRDIAADAVFADDHGLAPESLRLDDPIADTDPAQTALGGDGPVVVGVDQAFREDEAVSVAVALRGERVVERAVGRAPLEIPYIPGLLAFREGGAIVDALRSLSVAPDLLVLDGSGRIHYREAGIATHVGVLFDVPTVGVAKNLLCGTPVSDVEERYLDAGERVAVEADDEVETCANGTTIGHFYQSRQYENPTRRHVNPLVVSPGHRVATGTATALVAATCAGYKLPEPTRLADGAVGDVTR</sequence>
<dbReference type="GO" id="GO:0005737">
    <property type="term" value="C:cytoplasm"/>
    <property type="evidence" value="ECO:0007669"/>
    <property type="project" value="UniProtKB-SubCell"/>
</dbReference>
<dbReference type="GO" id="GO:0000287">
    <property type="term" value="F:magnesium ion binding"/>
    <property type="evidence" value="ECO:0007669"/>
    <property type="project" value="UniProtKB-UniRule"/>
</dbReference>
<reference evidence="9" key="3">
    <citation type="submission" date="2021-03" db="EMBL/GenBank/DDBJ databases">
        <title>Genomic Encyclopedia of Type Strains, Phase IV (KMG-IV): sequencing the most valuable type-strain genomes for metagenomic binning, comparative biology and taxonomic classification.</title>
        <authorList>
            <person name="Goeker M."/>
        </authorList>
    </citation>
    <scope>NUCLEOTIDE SEQUENCE</scope>
    <source>
        <strain evidence="9">DSM 22443</strain>
    </source>
</reference>
<evidence type="ECO:0000256" key="7">
    <source>
        <dbReference type="HAMAP-Rule" id="MF_00801"/>
    </source>
</evidence>
<evidence type="ECO:0000256" key="5">
    <source>
        <dbReference type="ARBA" id="ARBA00022759"/>
    </source>
</evidence>
<comment type="subcellular location">
    <subcellularLocation>
        <location evidence="2 7">Cytoplasm</location>
    </subcellularLocation>
</comment>
<name>A0A830G1N4_9EURY</name>
<keyword evidence="6 7" id="KW-0378">Hydrolase</keyword>
<dbReference type="RefSeq" id="WP_188872587.1">
    <property type="nucleotide sequence ID" value="NZ_BMOO01000005.1"/>
</dbReference>
<organism evidence="8 10">
    <name type="scientific">Halarchaeum rubridurum</name>
    <dbReference type="NCBI Taxonomy" id="489911"/>
    <lineage>
        <taxon>Archaea</taxon>
        <taxon>Methanobacteriati</taxon>
        <taxon>Methanobacteriota</taxon>
        <taxon>Stenosarchaea group</taxon>
        <taxon>Halobacteria</taxon>
        <taxon>Halobacteriales</taxon>
        <taxon>Halobacteriaceae</taxon>
    </lineage>
</organism>
<comment type="catalytic activity">
    <reaction evidence="1 7">
        <text>Endonucleolytic cleavage at apurinic or apyrimidinic sites to products with a 5'-phosphate.</text>
        <dbReference type="EC" id="3.1.21.7"/>
    </reaction>
</comment>
<evidence type="ECO:0000313" key="8">
    <source>
        <dbReference type="EMBL" id="GGM70797.1"/>
    </source>
</evidence>
<evidence type="ECO:0000313" key="10">
    <source>
        <dbReference type="Proteomes" id="UP000614609"/>
    </source>
</evidence>
<gene>
    <name evidence="7" type="primary">nfi</name>
    <name evidence="8" type="ORF">GCM10009017_21210</name>
    <name evidence="9" type="ORF">J2752_002188</name>
</gene>
<keyword evidence="7" id="KW-0460">Magnesium</keyword>
<keyword evidence="5 7" id="KW-0255">Endonuclease</keyword>
<feature type="binding site" evidence="7">
    <location>
        <position position="134"/>
    </location>
    <ligand>
        <name>Mg(2+)</name>
        <dbReference type="ChEBI" id="CHEBI:18420"/>
    </ligand>
</feature>
<dbReference type="GO" id="GO:0006281">
    <property type="term" value="P:DNA repair"/>
    <property type="evidence" value="ECO:0007669"/>
    <property type="project" value="UniProtKB-UniRule"/>
</dbReference>
<dbReference type="CDD" id="cd06559">
    <property type="entry name" value="Endonuclease_V"/>
    <property type="match status" value="1"/>
</dbReference>
<dbReference type="Proteomes" id="UP000765891">
    <property type="component" value="Unassembled WGS sequence"/>
</dbReference>
<dbReference type="Gene3D" id="3.30.2170.10">
    <property type="entry name" value="archaeoglobus fulgidus dsm 4304 superfamily"/>
    <property type="match status" value="1"/>
</dbReference>
<dbReference type="HAMAP" id="MF_00801">
    <property type="entry name" value="Endonuclease_5"/>
    <property type="match status" value="1"/>
</dbReference>
<dbReference type="EMBL" id="JAGGKO010000004">
    <property type="protein sequence ID" value="MBP1955265.1"/>
    <property type="molecule type" value="Genomic_DNA"/>
</dbReference>
<dbReference type="Proteomes" id="UP000614609">
    <property type="component" value="Unassembled WGS sequence"/>
</dbReference>
<keyword evidence="4 7" id="KW-0540">Nuclease</keyword>
<dbReference type="Pfam" id="PF04493">
    <property type="entry name" value="Endonuclease_5"/>
    <property type="match status" value="1"/>
</dbReference>
<proteinExistence type="inferred from homology"/>
<evidence type="ECO:0000313" key="9">
    <source>
        <dbReference type="EMBL" id="MBP1955265.1"/>
    </source>
</evidence>
<evidence type="ECO:0000256" key="4">
    <source>
        <dbReference type="ARBA" id="ARBA00022722"/>
    </source>
</evidence>
<evidence type="ECO:0000256" key="2">
    <source>
        <dbReference type="ARBA" id="ARBA00004496"/>
    </source>
</evidence>
<dbReference type="InterPro" id="IPR007581">
    <property type="entry name" value="Endonuclease-V"/>
</dbReference>
<reference evidence="8" key="2">
    <citation type="submission" date="2020-09" db="EMBL/GenBank/DDBJ databases">
        <authorList>
            <person name="Sun Q."/>
            <person name="Ohkuma M."/>
        </authorList>
    </citation>
    <scope>NUCLEOTIDE SEQUENCE</scope>
    <source>
        <strain evidence="8">JCM 16108</strain>
    </source>
</reference>
<comment type="cofactor">
    <cofactor evidence="7">
        <name>Mg(2+)</name>
        <dbReference type="ChEBI" id="CHEBI:18420"/>
    </cofactor>
</comment>
<comment type="function">
    <text evidence="7">DNA repair enzyme involved in the repair of deaminated bases. Selectively cleaves double-stranded DNA at the second phosphodiester bond 3' to a deoxyinosine leaving behind the intact lesion on the nicked DNA.</text>
</comment>
<dbReference type="GO" id="GO:0016891">
    <property type="term" value="F:RNA endonuclease activity producing 5'-phosphomonoesters, hydrolytic mechanism"/>
    <property type="evidence" value="ECO:0007669"/>
    <property type="project" value="TreeGrafter"/>
</dbReference>
<keyword evidence="7" id="KW-0234">DNA repair</keyword>
<dbReference type="PANTHER" id="PTHR28511:SF1">
    <property type="entry name" value="ENDONUCLEASE V"/>
    <property type="match status" value="1"/>
</dbReference>
<keyword evidence="7" id="KW-0479">Metal-binding</keyword>